<proteinExistence type="predicted"/>
<dbReference type="EMBL" id="BGPR01210990">
    <property type="protein sequence ID" value="GBN41727.1"/>
    <property type="molecule type" value="Genomic_DNA"/>
</dbReference>
<evidence type="ECO:0000313" key="1">
    <source>
        <dbReference type="EMBL" id="GBN41727.1"/>
    </source>
</evidence>
<dbReference type="AlphaFoldDB" id="A0A4Y2NUV6"/>
<reference evidence="1 2" key="1">
    <citation type="journal article" date="2019" name="Sci. Rep.">
        <title>Orb-weaving spider Araneus ventricosus genome elucidates the spidroin gene catalogue.</title>
        <authorList>
            <person name="Kono N."/>
            <person name="Nakamura H."/>
            <person name="Ohtoshi R."/>
            <person name="Moran D.A.P."/>
            <person name="Shinohara A."/>
            <person name="Yoshida Y."/>
            <person name="Fujiwara M."/>
            <person name="Mori M."/>
            <person name="Tomita M."/>
            <person name="Arakawa K."/>
        </authorList>
    </citation>
    <scope>NUCLEOTIDE SEQUENCE [LARGE SCALE GENOMIC DNA]</scope>
</reference>
<protein>
    <submittedName>
        <fullName evidence="1">Uncharacterized protein</fullName>
    </submittedName>
</protein>
<gene>
    <name evidence="1" type="ORF">AVEN_266192_1</name>
</gene>
<feature type="non-terminal residue" evidence="1">
    <location>
        <position position="41"/>
    </location>
</feature>
<dbReference type="Proteomes" id="UP000499080">
    <property type="component" value="Unassembled WGS sequence"/>
</dbReference>
<accession>A0A4Y2NUV6</accession>
<evidence type="ECO:0000313" key="2">
    <source>
        <dbReference type="Proteomes" id="UP000499080"/>
    </source>
</evidence>
<name>A0A4Y2NUV6_ARAVE</name>
<organism evidence="1 2">
    <name type="scientific">Araneus ventricosus</name>
    <name type="common">Orbweaver spider</name>
    <name type="synonym">Epeira ventricosa</name>
    <dbReference type="NCBI Taxonomy" id="182803"/>
    <lineage>
        <taxon>Eukaryota</taxon>
        <taxon>Metazoa</taxon>
        <taxon>Ecdysozoa</taxon>
        <taxon>Arthropoda</taxon>
        <taxon>Chelicerata</taxon>
        <taxon>Arachnida</taxon>
        <taxon>Araneae</taxon>
        <taxon>Araneomorphae</taxon>
        <taxon>Entelegynae</taxon>
        <taxon>Araneoidea</taxon>
        <taxon>Araneidae</taxon>
        <taxon>Araneus</taxon>
    </lineage>
</organism>
<keyword evidence="2" id="KW-1185">Reference proteome</keyword>
<comment type="caution">
    <text evidence="1">The sequence shown here is derived from an EMBL/GenBank/DDBJ whole genome shotgun (WGS) entry which is preliminary data.</text>
</comment>
<sequence length="41" mass="4554">MRTDFLLLPAQGQTDVIRSIAFACTEDCFQHASGDEGFFSK</sequence>